<keyword evidence="1" id="KW-0472">Membrane</keyword>
<comment type="caution">
    <text evidence="2">The sequence shown here is derived from an EMBL/GenBank/DDBJ whole genome shotgun (WGS) entry which is preliminary data.</text>
</comment>
<organism evidence="2">
    <name type="scientific">bioreactor metagenome</name>
    <dbReference type="NCBI Taxonomy" id="1076179"/>
    <lineage>
        <taxon>unclassified sequences</taxon>
        <taxon>metagenomes</taxon>
        <taxon>ecological metagenomes</taxon>
    </lineage>
</organism>
<sequence>MFNLVWKVRPEIKEDQQFQQGLKIIKNIQIALFGLMIVFYGIFILVAGAPIDFKLLYSVFLRFATISIIGVGIKSIMILFLVLSSFGLLTSSFLFITFFNQLTPLGVVVSGLEVLLILASVSAIVFVFTQTDTKYVIAVTKDAYKETQKREKPQENNIDGTNHDN</sequence>
<protein>
    <submittedName>
        <fullName evidence="2">Uncharacterized protein</fullName>
    </submittedName>
</protein>
<evidence type="ECO:0000256" key="1">
    <source>
        <dbReference type="SAM" id="Phobius"/>
    </source>
</evidence>
<evidence type="ECO:0000313" key="2">
    <source>
        <dbReference type="EMBL" id="MPN37658.1"/>
    </source>
</evidence>
<feature type="transmembrane region" description="Helical" evidence="1">
    <location>
        <begin position="55"/>
        <end position="73"/>
    </location>
</feature>
<dbReference type="AlphaFoldDB" id="A0A645HF50"/>
<name>A0A645HF50_9ZZZZ</name>
<dbReference type="EMBL" id="VSSQ01092434">
    <property type="protein sequence ID" value="MPN37658.1"/>
    <property type="molecule type" value="Genomic_DNA"/>
</dbReference>
<gene>
    <name evidence="2" type="ORF">SDC9_185178</name>
</gene>
<keyword evidence="1" id="KW-0812">Transmembrane</keyword>
<feature type="transmembrane region" description="Helical" evidence="1">
    <location>
        <begin position="78"/>
        <end position="99"/>
    </location>
</feature>
<reference evidence="2" key="1">
    <citation type="submission" date="2019-08" db="EMBL/GenBank/DDBJ databases">
        <authorList>
            <person name="Kucharzyk K."/>
            <person name="Murdoch R.W."/>
            <person name="Higgins S."/>
            <person name="Loffler F."/>
        </authorList>
    </citation>
    <scope>NUCLEOTIDE SEQUENCE</scope>
</reference>
<keyword evidence="1" id="KW-1133">Transmembrane helix</keyword>
<feature type="transmembrane region" description="Helical" evidence="1">
    <location>
        <begin position="30"/>
        <end position="49"/>
    </location>
</feature>
<feature type="transmembrane region" description="Helical" evidence="1">
    <location>
        <begin position="105"/>
        <end position="128"/>
    </location>
</feature>
<proteinExistence type="predicted"/>
<accession>A0A645HF50</accession>